<organism evidence="1 2">
    <name type="scientific">Smallanthus sonchifolius</name>
    <dbReference type="NCBI Taxonomy" id="185202"/>
    <lineage>
        <taxon>Eukaryota</taxon>
        <taxon>Viridiplantae</taxon>
        <taxon>Streptophyta</taxon>
        <taxon>Embryophyta</taxon>
        <taxon>Tracheophyta</taxon>
        <taxon>Spermatophyta</taxon>
        <taxon>Magnoliopsida</taxon>
        <taxon>eudicotyledons</taxon>
        <taxon>Gunneridae</taxon>
        <taxon>Pentapetalae</taxon>
        <taxon>asterids</taxon>
        <taxon>campanulids</taxon>
        <taxon>Asterales</taxon>
        <taxon>Asteraceae</taxon>
        <taxon>Asteroideae</taxon>
        <taxon>Heliantheae alliance</taxon>
        <taxon>Millerieae</taxon>
        <taxon>Smallanthus</taxon>
    </lineage>
</organism>
<reference evidence="2" key="1">
    <citation type="journal article" date="2022" name="Mol. Ecol. Resour.">
        <title>The genomes of chicory, endive, great burdock and yacon provide insights into Asteraceae palaeo-polyploidization history and plant inulin production.</title>
        <authorList>
            <person name="Fan W."/>
            <person name="Wang S."/>
            <person name="Wang H."/>
            <person name="Wang A."/>
            <person name="Jiang F."/>
            <person name="Liu H."/>
            <person name="Zhao H."/>
            <person name="Xu D."/>
            <person name="Zhang Y."/>
        </authorList>
    </citation>
    <scope>NUCLEOTIDE SEQUENCE [LARGE SCALE GENOMIC DNA]</scope>
    <source>
        <strain evidence="2">cv. Yunnan</strain>
    </source>
</reference>
<evidence type="ECO:0000313" key="1">
    <source>
        <dbReference type="EMBL" id="KAI3803169.1"/>
    </source>
</evidence>
<reference evidence="1 2" key="2">
    <citation type="journal article" date="2022" name="Mol. Ecol. Resour.">
        <title>The genomes of chicory, endive, great burdock and yacon provide insights into Asteraceae paleo-polyploidization history and plant inulin production.</title>
        <authorList>
            <person name="Fan W."/>
            <person name="Wang S."/>
            <person name="Wang H."/>
            <person name="Wang A."/>
            <person name="Jiang F."/>
            <person name="Liu H."/>
            <person name="Zhao H."/>
            <person name="Xu D."/>
            <person name="Zhang Y."/>
        </authorList>
    </citation>
    <scope>NUCLEOTIDE SEQUENCE [LARGE SCALE GENOMIC DNA]</scope>
    <source>
        <strain evidence="2">cv. Yunnan</strain>
        <tissue evidence="1">Leaves</tissue>
    </source>
</reference>
<evidence type="ECO:0000313" key="2">
    <source>
        <dbReference type="Proteomes" id="UP001056120"/>
    </source>
</evidence>
<sequence>MFQFIDRVDIGFLATILRSLRLVFYWNRIFRKCVTTFTMEEVSLHCGFIHDKLTGTSDTIWILGTCADRLPTFKVQLIKELTSSELSPRFAPRIALNLVLGLLESINDDNNIFQAILEEDQYRVVYSIRGGIVLSKRHYFSIAMLIVFSVALILFKDIPDIKGDEMHGIKSLASQIGPEQMFWSCIWLLGLAYGVSIIVGATSSSMWSKYATILGHLAAVLALWVRTKSVDLKNMASISSMYLFLWKLFYVEYLLLPLILTPISEILFSSRLNDDRKRLIRWLDITQ</sequence>
<protein>
    <submittedName>
        <fullName evidence="1">Uncharacterized protein</fullName>
    </submittedName>
</protein>
<dbReference type="Proteomes" id="UP001056120">
    <property type="component" value="Linkage Group LG10"/>
</dbReference>
<accession>A0ACB9I4M0</accession>
<dbReference type="EMBL" id="CM042027">
    <property type="protein sequence ID" value="KAI3803169.1"/>
    <property type="molecule type" value="Genomic_DNA"/>
</dbReference>
<keyword evidence="2" id="KW-1185">Reference proteome</keyword>
<comment type="caution">
    <text evidence="1">The sequence shown here is derived from an EMBL/GenBank/DDBJ whole genome shotgun (WGS) entry which is preliminary data.</text>
</comment>
<gene>
    <name evidence="1" type="ORF">L1987_31318</name>
</gene>
<name>A0ACB9I4M0_9ASTR</name>
<proteinExistence type="predicted"/>